<dbReference type="PANTHER" id="PTHR33098:SF75">
    <property type="entry name" value="DUF4408 DOMAIN PROTEIN"/>
    <property type="match status" value="1"/>
</dbReference>
<gene>
    <name evidence="1" type="ORF">Tci_917332</name>
</gene>
<evidence type="ECO:0000313" key="1">
    <source>
        <dbReference type="EMBL" id="GFD45363.1"/>
    </source>
</evidence>
<name>A0A699WEM2_TANCI</name>
<protein>
    <submittedName>
        <fullName evidence="1">CFE protein</fullName>
    </submittedName>
</protein>
<sequence length="72" mass="8674">KLDYNAMKKLETFNDHTDRVLASQKFRKEGSPSQDELNQRAEAFIKKFYDDLRSQRQESLQRYMDIMNRVAE</sequence>
<organism evidence="1">
    <name type="scientific">Tanacetum cinerariifolium</name>
    <name type="common">Dalmatian daisy</name>
    <name type="synonym">Chrysanthemum cinerariifolium</name>
    <dbReference type="NCBI Taxonomy" id="118510"/>
    <lineage>
        <taxon>Eukaryota</taxon>
        <taxon>Viridiplantae</taxon>
        <taxon>Streptophyta</taxon>
        <taxon>Embryophyta</taxon>
        <taxon>Tracheophyta</taxon>
        <taxon>Spermatophyta</taxon>
        <taxon>Magnoliopsida</taxon>
        <taxon>eudicotyledons</taxon>
        <taxon>Gunneridae</taxon>
        <taxon>Pentapetalae</taxon>
        <taxon>asterids</taxon>
        <taxon>campanulids</taxon>
        <taxon>Asterales</taxon>
        <taxon>Asteraceae</taxon>
        <taxon>Asteroideae</taxon>
        <taxon>Anthemideae</taxon>
        <taxon>Anthemidinae</taxon>
        <taxon>Tanacetum</taxon>
    </lineage>
</organism>
<dbReference type="EMBL" id="BKCJ011646292">
    <property type="protein sequence ID" value="GFD45363.1"/>
    <property type="molecule type" value="Genomic_DNA"/>
</dbReference>
<dbReference type="Pfam" id="PF05553">
    <property type="entry name" value="DUF761"/>
    <property type="match status" value="1"/>
</dbReference>
<dbReference type="InterPro" id="IPR008480">
    <property type="entry name" value="DUF761_pln"/>
</dbReference>
<dbReference type="AlphaFoldDB" id="A0A699WEM2"/>
<feature type="non-terminal residue" evidence="1">
    <location>
        <position position="1"/>
    </location>
</feature>
<dbReference type="PANTHER" id="PTHR33098">
    <property type="entry name" value="COTTON FIBER (DUF761)"/>
    <property type="match status" value="1"/>
</dbReference>
<comment type="caution">
    <text evidence="1">The sequence shown here is derived from an EMBL/GenBank/DDBJ whole genome shotgun (WGS) entry which is preliminary data.</text>
</comment>
<reference evidence="1" key="1">
    <citation type="journal article" date="2019" name="Sci. Rep.">
        <title>Draft genome of Tanacetum cinerariifolium, the natural source of mosquito coil.</title>
        <authorList>
            <person name="Yamashiro T."/>
            <person name="Shiraishi A."/>
            <person name="Satake H."/>
            <person name="Nakayama K."/>
        </authorList>
    </citation>
    <scope>NUCLEOTIDE SEQUENCE</scope>
</reference>
<proteinExistence type="predicted"/>
<accession>A0A699WEM2</accession>